<comment type="caution">
    <text evidence="2">The sequence shown here is derived from an EMBL/GenBank/DDBJ whole genome shotgun (WGS) entry which is preliminary data.</text>
</comment>
<protein>
    <submittedName>
        <fullName evidence="2">Uncharacterized protein</fullName>
    </submittedName>
</protein>
<sequence length="81" mass="8446">MHDYHKAADFLKPAFGNAAGTGKNRVTEINVLAGEDSGTSGENIPLCFACTPFRFGSPKLHTVGGPGQTGREIKTEGILAA</sequence>
<feature type="region of interest" description="Disordered" evidence="1">
    <location>
        <begin position="61"/>
        <end position="81"/>
    </location>
</feature>
<proteinExistence type="predicted"/>
<accession>A0ABT4BXH8</accession>
<dbReference type="EMBL" id="JAPOHA010000010">
    <property type="protein sequence ID" value="MCY1714641.1"/>
    <property type="molecule type" value="Genomic_DNA"/>
</dbReference>
<gene>
    <name evidence="2" type="ORF">OUY18_10285</name>
</gene>
<reference evidence="2 3" key="1">
    <citation type="submission" date="2022-11" db="EMBL/GenBank/DDBJ databases">
        <authorList>
            <person name="Caiyu Z."/>
        </authorList>
    </citation>
    <scope>NUCLEOTIDE SEQUENCE [LARGE SCALE GENOMIC DNA]</scope>
    <source>
        <strain evidence="2 3">YR-4</strain>
    </source>
</reference>
<keyword evidence="3" id="KW-1185">Reference proteome</keyword>
<evidence type="ECO:0000313" key="3">
    <source>
        <dbReference type="Proteomes" id="UP001082703"/>
    </source>
</evidence>
<dbReference type="RefSeq" id="WP_268058697.1">
    <property type="nucleotide sequence ID" value="NZ_JAPOHA010000010.1"/>
</dbReference>
<evidence type="ECO:0000313" key="2">
    <source>
        <dbReference type="EMBL" id="MCY1714641.1"/>
    </source>
</evidence>
<organism evidence="2 3">
    <name type="scientific">Caproiciproducens galactitolivorans</name>
    <dbReference type="NCBI Taxonomy" id="642589"/>
    <lineage>
        <taxon>Bacteria</taxon>
        <taxon>Bacillati</taxon>
        <taxon>Bacillota</taxon>
        <taxon>Clostridia</taxon>
        <taxon>Eubacteriales</taxon>
        <taxon>Acutalibacteraceae</taxon>
        <taxon>Caproiciproducens</taxon>
    </lineage>
</organism>
<evidence type="ECO:0000256" key="1">
    <source>
        <dbReference type="SAM" id="MobiDB-lite"/>
    </source>
</evidence>
<name>A0ABT4BXH8_9FIRM</name>
<dbReference type="Proteomes" id="UP001082703">
    <property type="component" value="Unassembled WGS sequence"/>
</dbReference>